<keyword evidence="3" id="KW-1185">Reference proteome</keyword>
<dbReference type="PANTHER" id="PTHR40765">
    <property type="entry name" value="ESX-2 SECRETION SYSTEM ATPASE ECCB2"/>
    <property type="match status" value="1"/>
</dbReference>
<dbReference type="NCBIfam" id="TIGR03919">
    <property type="entry name" value="T7SS_EccB"/>
    <property type="match status" value="1"/>
</dbReference>
<keyword evidence="1" id="KW-1133">Transmembrane helix</keyword>
<evidence type="ECO:0000313" key="3">
    <source>
        <dbReference type="Proteomes" id="UP000812982"/>
    </source>
</evidence>
<feature type="transmembrane region" description="Helical" evidence="1">
    <location>
        <begin position="41"/>
        <end position="64"/>
    </location>
</feature>
<evidence type="ECO:0000256" key="1">
    <source>
        <dbReference type="SAM" id="Phobius"/>
    </source>
</evidence>
<name>A0ABS6KJR6_9MYCO</name>
<dbReference type="RefSeq" id="WP_217155777.1">
    <property type="nucleotide sequence ID" value="NZ_VOMB01000010.1"/>
</dbReference>
<keyword evidence="1" id="KW-0812">Transmembrane</keyword>
<keyword evidence="1" id="KW-0472">Membrane</keyword>
<accession>A0ABS6KJR6</accession>
<sequence length="467" mass="48031">MAGRTATRLQLSGHRFLLRRMAHALVRGDARMLDDPVRAQAVAYGVGGGLAAVVIAVGAVLALVRPDTVPRDAPILMVRDTGALYVRIDDAVHPVLNLASARLIVGRSADPVVVSAKALAELRPGPLVGIAGAPAQIGRPLDIDETGWAICDLDENAETVLRTGAGGDGTTPLPSGAALLVSARTAGAPTYLLLDGRRARIDIRDTAVVRALHLEGVRAQPVSQALLDSVPEAPAVRAPVITGVGAEGPAALHGLTVGTVVQVSRSGPAELYVVLVDGLQRVGRVAADVIRFSVPQPGDEPPVVAADVVADLPIAEDLTAARFPERVLGRGRAVVCAHWDPSSAGEAANTTVTMSDSISEGGVRLAQADGAAPNIDRVQIPPGRSVLVQADGVLRGAPVDGPLYLLNDRGVLFGVRDGQTAEHLGLAAGPVPAPWPMLARLPRGPALSRDAAAVMRDALPGVRMAPA</sequence>
<evidence type="ECO:0000313" key="2">
    <source>
        <dbReference type="EMBL" id="MBU9763775.1"/>
    </source>
</evidence>
<dbReference type="Pfam" id="PF05108">
    <property type="entry name" value="T7SS_ESX1_EccB"/>
    <property type="match status" value="1"/>
</dbReference>
<comment type="caution">
    <text evidence="2">The sequence shown here is derived from an EMBL/GenBank/DDBJ whole genome shotgun (WGS) entry which is preliminary data.</text>
</comment>
<reference evidence="2 3" key="1">
    <citation type="journal article" date="2021" name="Sci. Rep.">
        <title>Phenotypic and genomic hallmarks of a novel, potentially pathogenic rapidly growing Mycobacterium species related to the Mycobacterium fortuitum complex.</title>
        <authorList>
            <person name="Gharbi R."/>
            <person name="Khanna V."/>
            <person name="Frigui W."/>
            <person name="Mhenni B."/>
            <person name="Brosch R."/>
            <person name="Mardassi H."/>
        </authorList>
    </citation>
    <scope>NUCLEOTIDE SEQUENCE [LARGE SCALE GENOMIC DNA]</scope>
    <source>
        <strain evidence="2 3">TNTM28</strain>
    </source>
</reference>
<organism evidence="2 3">
    <name type="scientific">[Mycobacterium] fortunisiensis</name>
    <dbReference type="NCBI Taxonomy" id="2600579"/>
    <lineage>
        <taxon>Bacteria</taxon>
        <taxon>Bacillati</taxon>
        <taxon>Actinomycetota</taxon>
        <taxon>Actinomycetes</taxon>
        <taxon>Mycobacteriales</taxon>
        <taxon>Mycobacteriaceae</taxon>
        <taxon>Mycolicibacterium</taxon>
    </lineage>
</organism>
<dbReference type="InterPro" id="IPR007795">
    <property type="entry name" value="T7SS_EccB"/>
</dbReference>
<proteinExistence type="predicted"/>
<dbReference type="EMBL" id="VOMB01000010">
    <property type="protein sequence ID" value="MBU9763775.1"/>
    <property type="molecule type" value="Genomic_DNA"/>
</dbReference>
<protein>
    <submittedName>
        <fullName evidence="2">Type VII secretion protein EccB</fullName>
    </submittedName>
</protein>
<gene>
    <name evidence="2" type="primary">eccB</name>
    <name evidence="2" type="ORF">FR943_07965</name>
</gene>
<dbReference type="Proteomes" id="UP000812982">
    <property type="component" value="Unassembled WGS sequence"/>
</dbReference>
<dbReference type="PANTHER" id="PTHR40765:SF2">
    <property type="entry name" value="ESX-2 SECRETION SYSTEM ATPASE ECCB2"/>
    <property type="match status" value="1"/>
</dbReference>